<organism evidence="3 4">
    <name type="scientific">Planctobacterium marinum</name>
    <dbReference type="NCBI Taxonomy" id="1631968"/>
    <lineage>
        <taxon>Bacteria</taxon>
        <taxon>Pseudomonadati</taxon>
        <taxon>Pseudomonadota</taxon>
        <taxon>Gammaproteobacteria</taxon>
        <taxon>Alteromonadales</taxon>
        <taxon>Alteromonadaceae</taxon>
        <taxon>Planctobacterium</taxon>
    </lineage>
</organism>
<evidence type="ECO:0000313" key="4">
    <source>
        <dbReference type="Proteomes" id="UP001333710"/>
    </source>
</evidence>
<feature type="domain" description="Multidrug resistance protein MdtA-like barrel-sandwich hybrid" evidence="2">
    <location>
        <begin position="85"/>
        <end position="215"/>
    </location>
</feature>
<accession>A0AA48KTF5</accession>
<dbReference type="InterPro" id="IPR006143">
    <property type="entry name" value="RND_pump_MFP"/>
</dbReference>
<dbReference type="EMBL" id="AP027272">
    <property type="protein sequence ID" value="BDX05330.1"/>
    <property type="molecule type" value="Genomic_DNA"/>
</dbReference>
<dbReference type="KEGG" id="pmaw:MACH26_08510"/>
<dbReference type="GO" id="GO:0015562">
    <property type="term" value="F:efflux transmembrane transporter activity"/>
    <property type="evidence" value="ECO:0007669"/>
    <property type="project" value="TreeGrafter"/>
</dbReference>
<dbReference type="Proteomes" id="UP001333710">
    <property type="component" value="Chromosome"/>
</dbReference>
<evidence type="ECO:0000313" key="3">
    <source>
        <dbReference type="EMBL" id="BDX05330.1"/>
    </source>
</evidence>
<reference evidence="3" key="1">
    <citation type="submission" date="2023-01" db="EMBL/GenBank/DDBJ databases">
        <title>Complete genome sequence of Planctobacterium marinum strain Dej080120_11.</title>
        <authorList>
            <person name="Ueki S."/>
            <person name="Maruyama F."/>
        </authorList>
    </citation>
    <scope>NUCLEOTIDE SEQUENCE</scope>
    <source>
        <strain evidence="3">Dej080120_11</strain>
    </source>
</reference>
<comment type="similarity">
    <text evidence="1">Belongs to the membrane fusion protein (MFP) (TC 8.A.1) family.</text>
</comment>
<keyword evidence="4" id="KW-1185">Reference proteome</keyword>
<name>A0AA48KTF5_9ALTE</name>
<dbReference type="GO" id="GO:1990281">
    <property type="term" value="C:efflux pump complex"/>
    <property type="evidence" value="ECO:0007669"/>
    <property type="project" value="TreeGrafter"/>
</dbReference>
<dbReference type="PANTHER" id="PTHR30469:SF11">
    <property type="entry name" value="BLL4320 PROTEIN"/>
    <property type="match status" value="1"/>
</dbReference>
<dbReference type="Pfam" id="PF25917">
    <property type="entry name" value="BSH_RND"/>
    <property type="match status" value="1"/>
</dbReference>
<proteinExistence type="inferred from homology"/>
<dbReference type="RefSeq" id="WP_338291298.1">
    <property type="nucleotide sequence ID" value="NZ_AP027272.1"/>
</dbReference>
<dbReference type="NCBIfam" id="TIGR01730">
    <property type="entry name" value="RND_mfp"/>
    <property type="match status" value="1"/>
</dbReference>
<dbReference type="AlphaFoldDB" id="A0AA48KTF5"/>
<evidence type="ECO:0000259" key="2">
    <source>
        <dbReference type="Pfam" id="PF25917"/>
    </source>
</evidence>
<protein>
    <submittedName>
        <fullName evidence="3">RND transporter MFP subunit</fullName>
    </submittedName>
</protein>
<gene>
    <name evidence="3" type="ORF">MACH26_08510</name>
</gene>
<sequence length="395" mass="42619">MSSSQLRSWVAQRPGVVVMLFFVVPALFLFLLMSAAGAGQVPQAPAEPFPNKVDVIKVERQNAYSRSVKVVGRVEASKQASLGFERSGTLLTALVDEGDKVNEGQLLAELDTQRLIAQLQEIEAGIARAKADARLAKLSENRVASLVKQKLESSQRLDETREATLAAQALVREMEARKASVLVEFAKSKIISPFTGTILTRPVDPGSVVGQGMTVFTLQQDSGTEVRMAMAADKAFQLVKGRSYQVFSGPESFNARLKSIANARTISTRTVDAIFEIEDGSNDKAAILPGDLLTLLLPTETQLVGYWVPKSALTNGIRGMWNLFTVSDASGAQTIKTRAVTVLFSDESKAYVSGALNAQDYVILRGGQRLVPEQMVYATQVPFPDSAKPLAVAGL</sequence>
<dbReference type="Gene3D" id="1.10.287.470">
    <property type="entry name" value="Helix hairpin bin"/>
    <property type="match status" value="1"/>
</dbReference>
<dbReference type="PANTHER" id="PTHR30469">
    <property type="entry name" value="MULTIDRUG RESISTANCE PROTEIN MDTA"/>
    <property type="match status" value="1"/>
</dbReference>
<dbReference type="InterPro" id="IPR058625">
    <property type="entry name" value="MdtA-like_BSH"/>
</dbReference>
<dbReference type="Gene3D" id="2.40.50.100">
    <property type="match status" value="1"/>
</dbReference>
<dbReference type="SUPFAM" id="SSF111369">
    <property type="entry name" value="HlyD-like secretion proteins"/>
    <property type="match status" value="1"/>
</dbReference>
<dbReference type="Gene3D" id="2.40.420.20">
    <property type="match status" value="1"/>
</dbReference>
<dbReference type="Gene3D" id="2.40.30.170">
    <property type="match status" value="1"/>
</dbReference>
<evidence type="ECO:0000256" key="1">
    <source>
        <dbReference type="ARBA" id="ARBA00009477"/>
    </source>
</evidence>